<evidence type="ECO:0000313" key="2">
    <source>
        <dbReference type="Proteomes" id="UP000789920"/>
    </source>
</evidence>
<feature type="non-terminal residue" evidence="1">
    <location>
        <position position="1"/>
    </location>
</feature>
<sequence length="49" mass="5758">GEYLALQKEESFFITDLCKLDNKVNADKLLQLNDIDQNERKLYHCIVQS</sequence>
<dbReference type="Proteomes" id="UP000789920">
    <property type="component" value="Unassembled WGS sequence"/>
</dbReference>
<protein>
    <submittedName>
        <fullName evidence="1">4653_t:CDS:1</fullName>
    </submittedName>
</protein>
<gene>
    <name evidence="1" type="ORF">RPERSI_LOCUS21403</name>
</gene>
<accession>A0ACA9RPX6</accession>
<comment type="caution">
    <text evidence="1">The sequence shown here is derived from an EMBL/GenBank/DDBJ whole genome shotgun (WGS) entry which is preliminary data.</text>
</comment>
<organism evidence="1 2">
    <name type="scientific">Racocetra persica</name>
    <dbReference type="NCBI Taxonomy" id="160502"/>
    <lineage>
        <taxon>Eukaryota</taxon>
        <taxon>Fungi</taxon>
        <taxon>Fungi incertae sedis</taxon>
        <taxon>Mucoromycota</taxon>
        <taxon>Glomeromycotina</taxon>
        <taxon>Glomeromycetes</taxon>
        <taxon>Diversisporales</taxon>
        <taxon>Gigasporaceae</taxon>
        <taxon>Racocetra</taxon>
    </lineage>
</organism>
<reference evidence="1" key="1">
    <citation type="submission" date="2021-06" db="EMBL/GenBank/DDBJ databases">
        <authorList>
            <person name="Kallberg Y."/>
            <person name="Tangrot J."/>
            <person name="Rosling A."/>
        </authorList>
    </citation>
    <scope>NUCLEOTIDE SEQUENCE</scope>
    <source>
        <strain evidence="1">MA461A</strain>
    </source>
</reference>
<proteinExistence type="predicted"/>
<name>A0ACA9RPX6_9GLOM</name>
<keyword evidence="2" id="KW-1185">Reference proteome</keyword>
<evidence type="ECO:0000313" key="1">
    <source>
        <dbReference type="EMBL" id="CAG8802850.1"/>
    </source>
</evidence>
<feature type="non-terminal residue" evidence="1">
    <location>
        <position position="49"/>
    </location>
</feature>
<dbReference type="EMBL" id="CAJVQC010062618">
    <property type="protein sequence ID" value="CAG8802850.1"/>
    <property type="molecule type" value="Genomic_DNA"/>
</dbReference>